<keyword evidence="4" id="KW-0342">GTP-binding</keyword>
<protein>
    <submittedName>
        <fullName evidence="7">Guanine nucleotide binding protein subunit</fullName>
    </submittedName>
</protein>
<organism evidence="7 8">
    <name type="scientific">Echinococcus multilocularis</name>
    <name type="common">Fox tapeworm</name>
    <dbReference type="NCBI Taxonomy" id="6211"/>
    <lineage>
        <taxon>Eukaryota</taxon>
        <taxon>Metazoa</taxon>
        <taxon>Spiralia</taxon>
        <taxon>Lophotrochozoa</taxon>
        <taxon>Platyhelminthes</taxon>
        <taxon>Cestoda</taxon>
        <taxon>Eucestoda</taxon>
        <taxon>Cyclophyllidea</taxon>
        <taxon>Taeniidae</taxon>
        <taxon>Echinococcus</taxon>
    </lineage>
</organism>
<sequence>MQTDSPSMFKKSFIFQRNLREGLVKMMRCRKSSLRSFLIDQELLEDQELRRREIRLLLLGNRGSGRSTMVKQLRIHYGDSFPTPVRKFLIPFITANLADAVVRVVKIMEDMGDGIADPYVQELTIQLIRNRPSEGYTAAISSDFYNKSLPMGTTARNSSVETKAIHSIIEDERISQNTPRMSALLNTSGQTNLQPGIPPTSTTDTPLHIKLSKSLTVKEIQSLLGSLHPEVDWAEVIQTEVFNKAPVGANQKEVLAAWLENAFKTGKLHPAKVTAALQERVRNPHIRKLPANIAAQLPPPNETPPTPPSTSAPDLDSNILTDTDDWSSNTSFQSENKSLSEDDAGLHMDAPTEEKLAFEDGEVKPRPSLTNVLVDKKESLVQNFQDFNVVSLSGRMLKLIIDRPEFQAVLAKGTEIHLELSTSQIYFINNVDRFIQSDYVPTLRDILLVQMPCNAVRESLLQIGSTSLRLVNVGDQRGDRRKWISLFETVHAVLFFASLIDFLERSQLPEFKTKLDESLEYFWFIMESLPLSRKDSVLFLTKKDILPVLQSNEKITVASNYPELQELKDPETCIATQRNLYLSKHKERGQKTGRVFIHAVCLLDIDEMKAKSRSALKGVLDSNFRRHAMF</sequence>
<evidence type="ECO:0000313" key="8">
    <source>
        <dbReference type="Proteomes" id="UP000017246"/>
    </source>
</evidence>
<dbReference type="Gene3D" id="1.10.400.10">
    <property type="entry name" value="GI Alpha 1, domain 2-like"/>
    <property type="match status" value="2"/>
</dbReference>
<keyword evidence="8" id="KW-1185">Reference proteome</keyword>
<dbReference type="PANTHER" id="PTHR10218:SF302">
    <property type="entry name" value="GUANINE NUCLEOTIDE-BINDING PROTEIN ALPHA-5 SUBUNIT"/>
    <property type="match status" value="1"/>
</dbReference>
<comment type="subunit">
    <text evidence="1">G proteins are composed of 3 units; alpha, beta and gamma. The alpha chain contains the guanine nucleotide binding site.</text>
</comment>
<dbReference type="PANTHER" id="PTHR10218">
    <property type="entry name" value="GTP-BINDING PROTEIN ALPHA SUBUNIT"/>
    <property type="match status" value="1"/>
</dbReference>
<name>A0A068XU84_ECHMU</name>
<dbReference type="EMBL" id="LN902841">
    <property type="protein sequence ID" value="CDS35866.1"/>
    <property type="molecule type" value="Genomic_DNA"/>
</dbReference>
<dbReference type="InterPro" id="IPR001019">
    <property type="entry name" value="Gprotein_alpha_su"/>
</dbReference>
<evidence type="ECO:0000256" key="2">
    <source>
        <dbReference type="ARBA" id="ARBA00022723"/>
    </source>
</evidence>
<dbReference type="SUPFAM" id="SSF47895">
    <property type="entry name" value="Transducin (alpha subunit), insertion domain"/>
    <property type="match status" value="1"/>
</dbReference>
<dbReference type="STRING" id="6211.A0A068XU84"/>
<dbReference type="GO" id="GO:0005834">
    <property type="term" value="C:heterotrimeric G-protein complex"/>
    <property type="evidence" value="ECO:0007669"/>
    <property type="project" value="TreeGrafter"/>
</dbReference>
<keyword evidence="2" id="KW-0479">Metal-binding</keyword>
<evidence type="ECO:0000256" key="5">
    <source>
        <dbReference type="ARBA" id="ARBA00023224"/>
    </source>
</evidence>
<evidence type="ECO:0000256" key="6">
    <source>
        <dbReference type="SAM" id="MobiDB-lite"/>
    </source>
</evidence>
<dbReference type="InterPro" id="IPR027417">
    <property type="entry name" value="P-loop_NTPase"/>
</dbReference>
<keyword evidence="3" id="KW-0547">Nucleotide-binding</keyword>
<reference evidence="7" key="1">
    <citation type="journal article" date="2013" name="Nature">
        <title>The genomes of four tapeworm species reveal adaptations to parasitism.</title>
        <authorList>
            <person name="Tsai I.J."/>
            <person name="Zarowiecki M."/>
            <person name="Holroyd N."/>
            <person name="Garciarrubio A."/>
            <person name="Sanchez-Flores A."/>
            <person name="Brooks K.L."/>
            <person name="Tracey A."/>
            <person name="Bobes R.J."/>
            <person name="Fragoso G."/>
            <person name="Sciutto E."/>
            <person name="Aslett M."/>
            <person name="Beasley H."/>
            <person name="Bennett H.M."/>
            <person name="Cai J."/>
            <person name="Camicia F."/>
            <person name="Clark R."/>
            <person name="Cucher M."/>
            <person name="De Silva N."/>
            <person name="Day T.A."/>
            <person name="Deplazes P."/>
            <person name="Estrada K."/>
            <person name="Fernandez C."/>
            <person name="Holland P.W."/>
            <person name="Hou J."/>
            <person name="Hu S."/>
            <person name="Huckvale T."/>
            <person name="Hung S.S."/>
            <person name="Kamenetzky L."/>
            <person name="Keane J.A."/>
            <person name="Kiss F."/>
            <person name="Koziol U."/>
            <person name="Lambert O."/>
            <person name="Liu K."/>
            <person name="Luo X."/>
            <person name="Luo Y."/>
            <person name="Macchiaroli N."/>
            <person name="Nichol S."/>
            <person name="Paps J."/>
            <person name="Parkinson J."/>
            <person name="Pouchkina-Stantcheva N."/>
            <person name="Riddiford N."/>
            <person name="Rosenzvit M."/>
            <person name="Salinas G."/>
            <person name="Wasmuth J.D."/>
            <person name="Zamanian M."/>
            <person name="Zheng Y."/>
            <person name="Cai X."/>
            <person name="Soberon X."/>
            <person name="Olson P.D."/>
            <person name="Laclette J.P."/>
            <person name="Brehm K."/>
            <person name="Berriman M."/>
            <person name="Garciarrubio A."/>
            <person name="Bobes R.J."/>
            <person name="Fragoso G."/>
            <person name="Sanchez-Flores A."/>
            <person name="Estrada K."/>
            <person name="Cevallos M.A."/>
            <person name="Morett E."/>
            <person name="Gonzalez V."/>
            <person name="Portillo T."/>
            <person name="Ochoa-Leyva A."/>
            <person name="Jose M.V."/>
            <person name="Sciutto E."/>
            <person name="Landa A."/>
            <person name="Jimenez L."/>
            <person name="Valdes V."/>
            <person name="Carrero J.C."/>
            <person name="Larralde C."/>
            <person name="Morales-Montor J."/>
            <person name="Limon-Lason J."/>
            <person name="Soberon X."/>
            <person name="Laclette J.P."/>
        </authorList>
    </citation>
    <scope>NUCLEOTIDE SEQUENCE [LARGE SCALE GENOMIC DNA]</scope>
</reference>
<dbReference type="GO" id="GO:0031683">
    <property type="term" value="F:G-protein beta/gamma-subunit complex binding"/>
    <property type="evidence" value="ECO:0007669"/>
    <property type="project" value="InterPro"/>
</dbReference>
<feature type="region of interest" description="Disordered" evidence="6">
    <location>
        <begin position="291"/>
        <end position="345"/>
    </location>
</feature>
<gene>
    <name evidence="7" type="ORF">EmuJ_001182200</name>
</gene>
<dbReference type="PROSITE" id="PS51882">
    <property type="entry name" value="G_ALPHA"/>
    <property type="match status" value="1"/>
</dbReference>
<dbReference type="eggNOG" id="KOG0082">
    <property type="taxonomic scope" value="Eukaryota"/>
</dbReference>
<keyword evidence="5" id="KW-0807">Transducer</keyword>
<proteinExistence type="predicted"/>
<dbReference type="GO" id="GO:0005525">
    <property type="term" value="F:GTP binding"/>
    <property type="evidence" value="ECO:0007669"/>
    <property type="project" value="UniProtKB-KW"/>
</dbReference>
<dbReference type="Pfam" id="PF00503">
    <property type="entry name" value="G-alpha"/>
    <property type="match status" value="2"/>
</dbReference>
<feature type="compositionally biased region" description="Pro residues" evidence="6">
    <location>
        <begin position="297"/>
        <end position="310"/>
    </location>
</feature>
<accession>A0A068XU84</accession>
<reference evidence="7" key="2">
    <citation type="submission" date="2015-11" db="EMBL/GenBank/DDBJ databases">
        <authorList>
            <person name="Zhang Y."/>
            <person name="Guo Z."/>
        </authorList>
    </citation>
    <scope>NUCLEOTIDE SEQUENCE</scope>
</reference>
<dbReference type="OrthoDB" id="5817230at2759"/>
<evidence type="ECO:0000256" key="1">
    <source>
        <dbReference type="ARBA" id="ARBA00011356"/>
    </source>
</evidence>
<dbReference type="GO" id="GO:0007188">
    <property type="term" value="P:adenylate cyclase-modulating G protein-coupled receptor signaling pathway"/>
    <property type="evidence" value="ECO:0007669"/>
    <property type="project" value="TreeGrafter"/>
</dbReference>
<dbReference type="InterPro" id="IPR011025">
    <property type="entry name" value="GproteinA_insert"/>
</dbReference>
<dbReference type="AlphaFoldDB" id="A0A068XU84"/>
<dbReference type="SUPFAM" id="SSF52540">
    <property type="entry name" value="P-loop containing nucleoside triphosphate hydrolases"/>
    <property type="match status" value="1"/>
</dbReference>
<dbReference type="Gene3D" id="3.40.50.300">
    <property type="entry name" value="P-loop containing nucleotide triphosphate hydrolases"/>
    <property type="match status" value="2"/>
</dbReference>
<dbReference type="GO" id="GO:0046872">
    <property type="term" value="F:metal ion binding"/>
    <property type="evidence" value="ECO:0007669"/>
    <property type="project" value="UniProtKB-KW"/>
</dbReference>
<dbReference type="GO" id="GO:0003924">
    <property type="term" value="F:GTPase activity"/>
    <property type="evidence" value="ECO:0007669"/>
    <property type="project" value="InterPro"/>
</dbReference>
<dbReference type="GO" id="GO:0005737">
    <property type="term" value="C:cytoplasm"/>
    <property type="evidence" value="ECO:0007669"/>
    <property type="project" value="TreeGrafter"/>
</dbReference>
<dbReference type="SMART" id="SM00275">
    <property type="entry name" value="G_alpha"/>
    <property type="match status" value="1"/>
</dbReference>
<dbReference type="GO" id="GO:0001664">
    <property type="term" value="F:G protein-coupled receptor binding"/>
    <property type="evidence" value="ECO:0007669"/>
    <property type="project" value="TreeGrafter"/>
</dbReference>
<feature type="compositionally biased region" description="Polar residues" evidence="6">
    <location>
        <begin position="318"/>
        <end position="337"/>
    </location>
</feature>
<dbReference type="Proteomes" id="UP000017246">
    <property type="component" value="Unassembled WGS sequence"/>
</dbReference>
<evidence type="ECO:0000313" key="7">
    <source>
        <dbReference type="EMBL" id="CDS35866.1"/>
    </source>
</evidence>
<evidence type="ECO:0000256" key="3">
    <source>
        <dbReference type="ARBA" id="ARBA00022741"/>
    </source>
</evidence>
<evidence type="ECO:0000256" key="4">
    <source>
        <dbReference type="ARBA" id="ARBA00023134"/>
    </source>
</evidence>
<dbReference type="OMA" id="DPETCIA"/>
<dbReference type="FunFam" id="3.40.50.300:FF:000692">
    <property type="entry name" value="Guanine nucleotide-binding protein subunit alpha"/>
    <property type="match status" value="1"/>
</dbReference>